<dbReference type="AlphaFoldDB" id="A0A183HVF0"/>
<feature type="transmembrane region" description="Helical" evidence="1">
    <location>
        <begin position="6"/>
        <end position="33"/>
    </location>
</feature>
<sequence>MAAIILYSIFIMAHIQIIRIMILVLIQAMLLLLELVQTHELYRFQIFRENFDLSFPLFHKEHPLRTTAKAEWSLKIKDKYLVTFKGKRYVYGIGSETRDSLYHLHNGLSVVMVTTCKHNTDWKKYEDERCEEDNVEYDRWDYEIIMSNSTFC</sequence>
<reference evidence="5" key="1">
    <citation type="submission" date="2016-06" db="UniProtKB">
        <authorList>
            <consortium name="WormBaseParasite"/>
        </authorList>
    </citation>
    <scope>IDENTIFICATION</scope>
</reference>
<dbReference type="WBParaSite" id="OFLC_0001146201-mRNA-1">
    <property type="protein sequence ID" value="OFLC_0001146201-mRNA-1"/>
    <property type="gene ID" value="OFLC_0001146201"/>
</dbReference>
<feature type="domain" description="Exostosin GT47" evidence="2">
    <location>
        <begin position="27"/>
        <end position="152"/>
    </location>
</feature>
<evidence type="ECO:0000313" key="4">
    <source>
        <dbReference type="Proteomes" id="UP000267606"/>
    </source>
</evidence>
<reference evidence="3 4" key="2">
    <citation type="submission" date="2018-11" db="EMBL/GenBank/DDBJ databases">
        <authorList>
            <consortium name="Pathogen Informatics"/>
        </authorList>
    </citation>
    <scope>NUCLEOTIDE SEQUENCE [LARGE SCALE GENOMIC DNA]</scope>
</reference>
<organism evidence="5">
    <name type="scientific">Onchocerca flexuosa</name>
    <dbReference type="NCBI Taxonomy" id="387005"/>
    <lineage>
        <taxon>Eukaryota</taxon>
        <taxon>Metazoa</taxon>
        <taxon>Ecdysozoa</taxon>
        <taxon>Nematoda</taxon>
        <taxon>Chromadorea</taxon>
        <taxon>Rhabditida</taxon>
        <taxon>Spirurina</taxon>
        <taxon>Spiruromorpha</taxon>
        <taxon>Filarioidea</taxon>
        <taxon>Onchocercidae</taxon>
        <taxon>Onchocerca</taxon>
    </lineage>
</organism>
<dbReference type="Proteomes" id="UP000267606">
    <property type="component" value="Unassembled WGS sequence"/>
</dbReference>
<keyword evidence="1" id="KW-0472">Membrane</keyword>
<dbReference type="Pfam" id="PF03016">
    <property type="entry name" value="Exostosin_GT47"/>
    <property type="match status" value="1"/>
</dbReference>
<dbReference type="EMBL" id="UZAJ01016562">
    <property type="protein sequence ID" value="VDO76634.1"/>
    <property type="molecule type" value="Genomic_DNA"/>
</dbReference>
<evidence type="ECO:0000313" key="5">
    <source>
        <dbReference type="WBParaSite" id="OFLC_0001146201-mRNA-1"/>
    </source>
</evidence>
<dbReference type="STRING" id="387005.A0A183HVF0"/>
<dbReference type="InterPro" id="IPR040911">
    <property type="entry name" value="Exostosin_GT47"/>
</dbReference>
<accession>A0A183HVF0</accession>
<name>A0A183HVF0_9BILA</name>
<evidence type="ECO:0000313" key="3">
    <source>
        <dbReference type="EMBL" id="VDO76634.1"/>
    </source>
</evidence>
<keyword evidence="4" id="KW-1185">Reference proteome</keyword>
<evidence type="ECO:0000256" key="1">
    <source>
        <dbReference type="SAM" id="Phobius"/>
    </source>
</evidence>
<evidence type="ECO:0000259" key="2">
    <source>
        <dbReference type="Pfam" id="PF03016"/>
    </source>
</evidence>
<proteinExistence type="predicted"/>
<gene>
    <name evidence="3" type="ORF">OFLC_LOCUS11462</name>
</gene>
<protein>
    <submittedName>
        <fullName evidence="5">Exostosin domain-containing protein</fullName>
    </submittedName>
</protein>
<keyword evidence="1" id="KW-1133">Transmembrane helix</keyword>
<keyword evidence="1" id="KW-0812">Transmembrane</keyword>